<feature type="domain" description="N-acetyltransferase" evidence="3">
    <location>
        <begin position="3"/>
        <end position="164"/>
    </location>
</feature>
<dbReference type="Pfam" id="PF00583">
    <property type="entry name" value="Acetyltransf_1"/>
    <property type="match status" value="1"/>
</dbReference>
<organism evidence="4 5">
    <name type="scientific">Zhihengliuella halotolerans</name>
    <dbReference type="NCBI Taxonomy" id="370736"/>
    <lineage>
        <taxon>Bacteria</taxon>
        <taxon>Bacillati</taxon>
        <taxon>Actinomycetota</taxon>
        <taxon>Actinomycetes</taxon>
        <taxon>Micrococcales</taxon>
        <taxon>Micrococcaceae</taxon>
        <taxon>Zhihengliuella</taxon>
    </lineage>
</organism>
<dbReference type="GO" id="GO:0005840">
    <property type="term" value="C:ribosome"/>
    <property type="evidence" value="ECO:0007669"/>
    <property type="project" value="UniProtKB-KW"/>
</dbReference>
<dbReference type="InterPro" id="IPR050832">
    <property type="entry name" value="Bact_Acetyltransf"/>
</dbReference>
<comment type="caution">
    <text evidence="4">The sequence shown here is derived from an EMBL/GenBank/DDBJ whole genome shotgun (WGS) entry which is preliminary data.</text>
</comment>
<sequence length="164" mass="18265">MTYVLRVPDLTDAPEIAELHVSTWRETYGRLLPDDFFDEEHLAGRQRMWNHILTRRPEGLRVWIAETAGRIVGFGLAGPSYGAGGAALPRELQLFALYLASDLHGSGAGQELLEAVLGDDPSMLWVARENPRAIGFYRRNGFEFDGVEQADPAAPKITDARMVR</sequence>
<keyword evidence="4" id="KW-0687">Ribonucleoprotein</keyword>
<dbReference type="EMBL" id="SHLA01000001">
    <property type="protein sequence ID" value="RZU63593.1"/>
    <property type="molecule type" value="Genomic_DNA"/>
</dbReference>
<evidence type="ECO:0000256" key="1">
    <source>
        <dbReference type="ARBA" id="ARBA00022679"/>
    </source>
</evidence>
<evidence type="ECO:0000313" key="5">
    <source>
        <dbReference type="Proteomes" id="UP000292685"/>
    </source>
</evidence>
<accession>A0A4Q8AIF1</accession>
<dbReference type="Proteomes" id="UP000292685">
    <property type="component" value="Unassembled WGS sequence"/>
</dbReference>
<reference evidence="4 5" key="1">
    <citation type="submission" date="2019-02" db="EMBL/GenBank/DDBJ databases">
        <title>Sequencing the genomes of 1000 actinobacteria strains.</title>
        <authorList>
            <person name="Klenk H.-P."/>
        </authorList>
    </citation>
    <scope>NUCLEOTIDE SEQUENCE [LARGE SCALE GENOMIC DNA]</scope>
    <source>
        <strain evidence="4 5">DSM 17364</strain>
    </source>
</reference>
<dbReference type="RefSeq" id="WP_242607662.1">
    <property type="nucleotide sequence ID" value="NZ_SHLA01000001.1"/>
</dbReference>
<dbReference type="AlphaFoldDB" id="A0A4Q8AIF1"/>
<dbReference type="CDD" id="cd04301">
    <property type="entry name" value="NAT_SF"/>
    <property type="match status" value="1"/>
</dbReference>
<dbReference type="InterPro" id="IPR000182">
    <property type="entry name" value="GNAT_dom"/>
</dbReference>
<name>A0A4Q8AIF1_9MICC</name>
<gene>
    <name evidence="4" type="ORF">EV380_3214</name>
</gene>
<keyword evidence="5" id="KW-1185">Reference proteome</keyword>
<dbReference type="PROSITE" id="PS51186">
    <property type="entry name" value="GNAT"/>
    <property type="match status" value="1"/>
</dbReference>
<dbReference type="GO" id="GO:0016747">
    <property type="term" value="F:acyltransferase activity, transferring groups other than amino-acyl groups"/>
    <property type="evidence" value="ECO:0007669"/>
    <property type="project" value="InterPro"/>
</dbReference>
<dbReference type="PANTHER" id="PTHR43877">
    <property type="entry name" value="AMINOALKYLPHOSPHONATE N-ACETYLTRANSFERASE-RELATED-RELATED"/>
    <property type="match status" value="1"/>
</dbReference>
<keyword evidence="1" id="KW-0808">Transferase</keyword>
<proteinExistence type="predicted"/>
<keyword evidence="2" id="KW-0012">Acyltransferase</keyword>
<evidence type="ECO:0000259" key="3">
    <source>
        <dbReference type="PROSITE" id="PS51186"/>
    </source>
</evidence>
<evidence type="ECO:0000313" key="4">
    <source>
        <dbReference type="EMBL" id="RZU63593.1"/>
    </source>
</evidence>
<dbReference type="Gene3D" id="3.40.630.30">
    <property type="match status" value="1"/>
</dbReference>
<keyword evidence="4" id="KW-0689">Ribosomal protein</keyword>
<evidence type="ECO:0000256" key="2">
    <source>
        <dbReference type="ARBA" id="ARBA00023315"/>
    </source>
</evidence>
<dbReference type="InterPro" id="IPR016181">
    <property type="entry name" value="Acyl_CoA_acyltransferase"/>
</dbReference>
<dbReference type="SUPFAM" id="SSF55729">
    <property type="entry name" value="Acyl-CoA N-acyltransferases (Nat)"/>
    <property type="match status" value="1"/>
</dbReference>
<protein>
    <submittedName>
        <fullName evidence="4">Ribosomal protein S18 acetylase RimI-like enzyme</fullName>
    </submittedName>
</protein>